<protein>
    <recommendedName>
        <fullName evidence="1">M23ase beta-sheet core domain-containing protein</fullName>
    </recommendedName>
</protein>
<dbReference type="InterPro" id="IPR050570">
    <property type="entry name" value="Cell_wall_metabolism_enzyme"/>
</dbReference>
<dbReference type="PANTHER" id="PTHR21666:SF270">
    <property type="entry name" value="MUREIN HYDROLASE ACTIVATOR ENVC"/>
    <property type="match status" value="1"/>
</dbReference>
<dbReference type="Gene3D" id="2.70.70.10">
    <property type="entry name" value="Glucose Permease (Domain IIA)"/>
    <property type="match status" value="1"/>
</dbReference>
<dbReference type="PANTHER" id="PTHR21666">
    <property type="entry name" value="PEPTIDASE-RELATED"/>
    <property type="match status" value="1"/>
</dbReference>
<gene>
    <name evidence="2" type="ORF">GCM10011609_33590</name>
</gene>
<dbReference type="RefSeq" id="WP_229693449.1">
    <property type="nucleotide sequence ID" value="NZ_BMNC01000004.1"/>
</dbReference>
<evidence type="ECO:0000313" key="3">
    <source>
        <dbReference type="Proteomes" id="UP000597656"/>
    </source>
</evidence>
<reference evidence="3" key="1">
    <citation type="journal article" date="2019" name="Int. J. Syst. Evol. Microbiol.">
        <title>The Global Catalogue of Microorganisms (GCM) 10K type strain sequencing project: providing services to taxonomists for standard genome sequencing and annotation.</title>
        <authorList>
            <consortium name="The Broad Institute Genomics Platform"/>
            <consortium name="The Broad Institute Genome Sequencing Center for Infectious Disease"/>
            <person name="Wu L."/>
            <person name="Ma J."/>
        </authorList>
    </citation>
    <scope>NUCLEOTIDE SEQUENCE [LARGE SCALE GENOMIC DNA]</scope>
    <source>
        <strain evidence="3">CGMCC 4.7319</strain>
    </source>
</reference>
<evidence type="ECO:0000259" key="1">
    <source>
        <dbReference type="Pfam" id="PF01551"/>
    </source>
</evidence>
<dbReference type="EMBL" id="BMNC01000004">
    <property type="protein sequence ID" value="GGM93381.1"/>
    <property type="molecule type" value="Genomic_DNA"/>
</dbReference>
<dbReference type="Pfam" id="PF01551">
    <property type="entry name" value="Peptidase_M23"/>
    <property type="match status" value="1"/>
</dbReference>
<proteinExistence type="predicted"/>
<evidence type="ECO:0000313" key="2">
    <source>
        <dbReference type="EMBL" id="GGM93381.1"/>
    </source>
</evidence>
<name>A0ABQ2HW36_9PSEU</name>
<comment type="caution">
    <text evidence="2">The sequence shown here is derived from an EMBL/GenBank/DDBJ whole genome shotgun (WGS) entry which is preliminary data.</text>
</comment>
<dbReference type="CDD" id="cd12797">
    <property type="entry name" value="M23_peptidase"/>
    <property type="match status" value="1"/>
</dbReference>
<feature type="domain" description="M23ase beta-sheet core" evidence="1">
    <location>
        <begin position="5"/>
        <end position="92"/>
    </location>
</feature>
<dbReference type="InterPro" id="IPR011055">
    <property type="entry name" value="Dup_hybrid_motif"/>
</dbReference>
<dbReference type="Proteomes" id="UP000597656">
    <property type="component" value="Unassembled WGS sequence"/>
</dbReference>
<sequence>MTTARAPIGTTIVAVGDGLVIDAGAASGYGLWIRIQHSHGTISTYGHNNRNHVHTGQTVLAGQPIGEAGNRGQSTGPHLHFQIEVRGQTIDPVTFYRKNGIELCS</sequence>
<dbReference type="SUPFAM" id="SSF51261">
    <property type="entry name" value="Duplicated hybrid motif"/>
    <property type="match status" value="1"/>
</dbReference>
<dbReference type="InterPro" id="IPR016047">
    <property type="entry name" value="M23ase_b-sheet_dom"/>
</dbReference>
<keyword evidence="3" id="KW-1185">Reference proteome</keyword>
<accession>A0ABQ2HW36</accession>
<organism evidence="2 3">
    <name type="scientific">Lentzea pudingi</name>
    <dbReference type="NCBI Taxonomy" id="1789439"/>
    <lineage>
        <taxon>Bacteria</taxon>
        <taxon>Bacillati</taxon>
        <taxon>Actinomycetota</taxon>
        <taxon>Actinomycetes</taxon>
        <taxon>Pseudonocardiales</taxon>
        <taxon>Pseudonocardiaceae</taxon>
        <taxon>Lentzea</taxon>
    </lineage>
</organism>